<feature type="domain" description="DUF4218" evidence="3">
    <location>
        <begin position="1"/>
        <end position="65"/>
    </location>
</feature>
<organism evidence="4 5">
    <name type="scientific">Mucuna pruriens</name>
    <name type="common">Velvet bean</name>
    <name type="synonym">Dolichos pruriens</name>
    <dbReference type="NCBI Taxonomy" id="157652"/>
    <lineage>
        <taxon>Eukaryota</taxon>
        <taxon>Viridiplantae</taxon>
        <taxon>Streptophyta</taxon>
        <taxon>Embryophyta</taxon>
        <taxon>Tracheophyta</taxon>
        <taxon>Spermatophyta</taxon>
        <taxon>Magnoliopsida</taxon>
        <taxon>eudicotyledons</taxon>
        <taxon>Gunneridae</taxon>
        <taxon>Pentapetalae</taxon>
        <taxon>rosids</taxon>
        <taxon>fabids</taxon>
        <taxon>Fabales</taxon>
        <taxon>Fabaceae</taxon>
        <taxon>Papilionoideae</taxon>
        <taxon>50 kb inversion clade</taxon>
        <taxon>NPAAA clade</taxon>
        <taxon>indigoferoid/millettioid clade</taxon>
        <taxon>Phaseoleae</taxon>
        <taxon>Mucuna</taxon>
    </lineage>
</organism>
<evidence type="ECO:0000313" key="4">
    <source>
        <dbReference type="EMBL" id="RDY05067.1"/>
    </source>
</evidence>
<dbReference type="PANTHER" id="PTHR48258">
    <property type="entry name" value="DUF4218 DOMAIN-CONTAINING PROTEIN-RELATED"/>
    <property type="match status" value="1"/>
</dbReference>
<comment type="caution">
    <text evidence="4">The sequence shown here is derived from an EMBL/GenBank/DDBJ whole genome shotgun (WGS) entry which is preliminary data.</text>
</comment>
<feature type="transmembrane region" description="Helical" evidence="2">
    <location>
        <begin position="121"/>
        <end position="141"/>
    </location>
</feature>
<evidence type="ECO:0000256" key="2">
    <source>
        <dbReference type="SAM" id="Phobius"/>
    </source>
</evidence>
<evidence type="ECO:0000256" key="1">
    <source>
        <dbReference type="SAM" id="MobiDB-lite"/>
    </source>
</evidence>
<accession>A0A371HQL7</accession>
<dbReference type="Pfam" id="PF13960">
    <property type="entry name" value="DUF4218"/>
    <property type="match status" value="1"/>
</dbReference>
<evidence type="ECO:0000259" key="3">
    <source>
        <dbReference type="Pfam" id="PF13960"/>
    </source>
</evidence>
<keyword evidence="2" id="KW-1133">Transmembrane helix</keyword>
<feature type="non-terminal residue" evidence="4">
    <location>
        <position position="1"/>
    </location>
</feature>
<feature type="compositionally biased region" description="Basic residues" evidence="1">
    <location>
        <begin position="195"/>
        <end position="204"/>
    </location>
</feature>
<reference evidence="4" key="1">
    <citation type="submission" date="2018-05" db="EMBL/GenBank/DDBJ databases">
        <title>Draft genome of Mucuna pruriens seed.</title>
        <authorList>
            <person name="Nnadi N.E."/>
            <person name="Vos R."/>
            <person name="Hasami M.H."/>
            <person name="Devisetty U.K."/>
            <person name="Aguiy J.C."/>
        </authorList>
    </citation>
    <scope>NUCLEOTIDE SEQUENCE [LARGE SCALE GENOMIC DNA]</scope>
    <source>
        <strain evidence="4">JCA_2017</strain>
    </source>
</reference>
<keyword evidence="2" id="KW-0812">Transmembrane</keyword>
<dbReference type="OrthoDB" id="1886754at2759"/>
<keyword evidence="2" id="KW-0472">Membrane</keyword>
<feature type="region of interest" description="Disordered" evidence="1">
    <location>
        <begin position="181"/>
        <end position="204"/>
    </location>
</feature>
<dbReference type="InterPro" id="IPR025452">
    <property type="entry name" value="DUF4218"/>
</dbReference>
<sequence length="204" mass="23499">MEHLPIHLPFEARVGGLVQYHWMYPFERFLHSLKNKVKNKARIRASICLAYLMEERSIFALFYYPSKIEMRVTCGGEQEFGTQFTLEGLPKVAHQFPKEQGFVLQQLQNLLDMFYTHPFSMIFPTCCWISLLSLGLALYVAQFGKVTKAGRAPKFNYLYKGYGMPSIQTILTRPWATSRKLNSHEPSSKGLPKVMRPKVGKVSN</sequence>
<keyword evidence="5" id="KW-1185">Reference proteome</keyword>
<evidence type="ECO:0000313" key="5">
    <source>
        <dbReference type="Proteomes" id="UP000257109"/>
    </source>
</evidence>
<dbReference type="Proteomes" id="UP000257109">
    <property type="component" value="Unassembled WGS sequence"/>
</dbReference>
<dbReference type="EMBL" id="QJKJ01001951">
    <property type="protein sequence ID" value="RDY05067.1"/>
    <property type="molecule type" value="Genomic_DNA"/>
</dbReference>
<proteinExistence type="predicted"/>
<protein>
    <recommendedName>
        <fullName evidence="3">DUF4218 domain-containing protein</fullName>
    </recommendedName>
</protein>
<gene>
    <name evidence="4" type="ORF">CR513_11130</name>
</gene>
<name>A0A371HQL7_MUCPR</name>
<dbReference type="AlphaFoldDB" id="A0A371HQL7"/>
<dbReference type="PANTHER" id="PTHR48258:SF3">
    <property type="entry name" value="FK506-BINDING PROTEIN 4-LIKE ISOFORM X1"/>
    <property type="match status" value="1"/>
</dbReference>